<keyword evidence="7" id="KW-0862">Zinc</keyword>
<proteinExistence type="inferred from homology"/>
<protein>
    <submittedName>
        <fullName evidence="10">Alkaline phosphatase</fullName>
    </submittedName>
</protein>
<dbReference type="PROSITE" id="PS00123">
    <property type="entry name" value="ALKALINE_PHOSPHATASE"/>
    <property type="match status" value="1"/>
</dbReference>
<keyword evidence="8" id="KW-0460">Magnesium</keyword>
<reference evidence="10 11" key="1">
    <citation type="submission" date="2019-06" db="EMBL/GenBank/DDBJ databases">
        <title>Spirosoma utsteinense sp. nov. isolated from Antarctic ice-free soils.</title>
        <authorList>
            <person name="Tahon G."/>
        </authorList>
    </citation>
    <scope>NUCLEOTIDE SEQUENCE [LARGE SCALE GENOMIC DNA]</scope>
    <source>
        <strain evidence="10 11">LMG 31447</strain>
    </source>
</reference>
<evidence type="ECO:0000256" key="9">
    <source>
        <dbReference type="RuleBase" id="RU003946"/>
    </source>
</evidence>
<evidence type="ECO:0000256" key="3">
    <source>
        <dbReference type="ARBA" id="ARBA00005984"/>
    </source>
</evidence>
<dbReference type="InterPro" id="IPR001952">
    <property type="entry name" value="Alkaline_phosphatase"/>
</dbReference>
<dbReference type="RefSeq" id="WP_235985542.1">
    <property type="nucleotide sequence ID" value="NZ_VFIA01000039.1"/>
</dbReference>
<keyword evidence="6" id="KW-0378">Hydrolase</keyword>
<dbReference type="InterPro" id="IPR017946">
    <property type="entry name" value="PLC-like_Pdiesterase_TIM-brl"/>
</dbReference>
<dbReference type="Pfam" id="PF00245">
    <property type="entry name" value="Alk_phosphatase"/>
    <property type="match status" value="2"/>
</dbReference>
<dbReference type="SUPFAM" id="SSF53649">
    <property type="entry name" value="Alkaline phosphatase-like"/>
    <property type="match status" value="1"/>
</dbReference>
<dbReference type="PANTHER" id="PTHR11596">
    <property type="entry name" value="ALKALINE PHOSPHATASE"/>
    <property type="match status" value="1"/>
</dbReference>
<dbReference type="Gene3D" id="3.40.720.10">
    <property type="entry name" value="Alkaline Phosphatase, subunit A"/>
    <property type="match status" value="2"/>
</dbReference>
<evidence type="ECO:0000256" key="6">
    <source>
        <dbReference type="ARBA" id="ARBA00022801"/>
    </source>
</evidence>
<keyword evidence="4" id="KW-0597">Phosphoprotein</keyword>
<sequence length="709" mass="78577">MNNHRNFLKKATLLTGGATLTNTLPPAIGKALAINPAVNSTFYDAGHIVFLMPENRSFDHRLGISPEVGGFNDQRAIRLPNTTKVILYKSMYKLVLPALLMWFGSVCLAVAQPARTYSPAQAHSHNDYEQTIPFWKAYDQQFGSLEADIYALDGRLYVAHDSTAITANRTLEALYVNPMVEKVRANKGKAYADAAYGLQWLIDLKTPAHISLPLLVRSLSAYPDVFGAGGKIQVVVSGNIPAPDQFDRYPAWIQFDGRPNVAYTPDQLAHVGLISQSFTTYTRWNGKGLIVKKEREAIQRVIEQVHKQGKKIRLWATPDNINTWKTLMNLDVDYINTDQIAGLGQFLRQRQTAEYQHPTPHSLYQPTYRNNDSRSRVRNVILLIGDGMGLAQIYAGLTANRGDLNLAKLLNIGFSKTSAADTYITDSAAGATAMATGQKTNNRAIGVDSTGRSLPAIPTLIRKWNMVSGLISSGAITDATPAAFYAHQPDRMFEREIAHDFLREPVDILIGGGYRYFKEEKVLDTLRQRGYQVGTVFEQMAGLKRPFVLLDDQSVVALHKGRTDFLQKSLQKALHELEGNPAGFFVMAEGAQIDYGGHANEMGYVVREMLDFDQTVGDAIRFADSNGETLVIITADHETGGLSLLDGNLKRGYVDGNFSTNDHSGIMVPVFAYGPHSLDFRGVYENAEIQRKIMTILQTYQASRQPVSH</sequence>
<dbReference type="PANTHER" id="PTHR11596:SF5">
    <property type="entry name" value="ALKALINE PHOSPHATASE"/>
    <property type="match status" value="1"/>
</dbReference>
<dbReference type="PRINTS" id="PR00113">
    <property type="entry name" value="ALKPHPHTASE"/>
</dbReference>
<name>A0ABR6WCD2_9BACT</name>
<evidence type="ECO:0000256" key="5">
    <source>
        <dbReference type="ARBA" id="ARBA00022723"/>
    </source>
</evidence>
<dbReference type="InterPro" id="IPR017850">
    <property type="entry name" value="Alkaline_phosphatase_core_sf"/>
</dbReference>
<keyword evidence="5" id="KW-0479">Metal-binding</keyword>
<dbReference type="SMART" id="SM00098">
    <property type="entry name" value="alkPPc"/>
    <property type="match status" value="1"/>
</dbReference>
<evidence type="ECO:0000256" key="1">
    <source>
        <dbReference type="ARBA" id="ARBA00001946"/>
    </source>
</evidence>
<dbReference type="CDD" id="cd16012">
    <property type="entry name" value="ALP"/>
    <property type="match status" value="1"/>
</dbReference>
<gene>
    <name evidence="10" type="ORF">FH603_4695</name>
</gene>
<evidence type="ECO:0000256" key="2">
    <source>
        <dbReference type="ARBA" id="ARBA00001947"/>
    </source>
</evidence>
<comment type="similarity">
    <text evidence="3 9">Belongs to the alkaline phosphatase family.</text>
</comment>
<dbReference type="SUPFAM" id="SSF51695">
    <property type="entry name" value="PLC-like phosphodiesterases"/>
    <property type="match status" value="1"/>
</dbReference>
<dbReference type="CDD" id="cd08577">
    <property type="entry name" value="PI-PLCc_GDPD_SF_unchar3"/>
    <property type="match status" value="1"/>
</dbReference>
<dbReference type="InterPro" id="IPR006311">
    <property type="entry name" value="TAT_signal"/>
</dbReference>
<dbReference type="InterPro" id="IPR018299">
    <property type="entry name" value="Alkaline_phosphatase_AS"/>
</dbReference>
<comment type="cofactor">
    <cofactor evidence="1">
        <name>Mg(2+)</name>
        <dbReference type="ChEBI" id="CHEBI:18420"/>
    </cofactor>
</comment>
<comment type="caution">
    <text evidence="10">The sequence shown here is derived from an EMBL/GenBank/DDBJ whole genome shotgun (WGS) entry which is preliminary data.</text>
</comment>
<dbReference type="PROSITE" id="PS51318">
    <property type="entry name" value="TAT"/>
    <property type="match status" value="1"/>
</dbReference>
<accession>A0ABR6WCD2</accession>
<evidence type="ECO:0000313" key="11">
    <source>
        <dbReference type="Proteomes" id="UP000700732"/>
    </source>
</evidence>
<comment type="cofactor">
    <cofactor evidence="2">
        <name>Zn(2+)</name>
        <dbReference type="ChEBI" id="CHEBI:29105"/>
    </cofactor>
</comment>
<evidence type="ECO:0000256" key="4">
    <source>
        <dbReference type="ARBA" id="ARBA00022553"/>
    </source>
</evidence>
<evidence type="ECO:0000256" key="7">
    <source>
        <dbReference type="ARBA" id="ARBA00022833"/>
    </source>
</evidence>
<organism evidence="10 11">
    <name type="scientific">Spirosoma utsteinense</name>
    <dbReference type="NCBI Taxonomy" id="2585773"/>
    <lineage>
        <taxon>Bacteria</taxon>
        <taxon>Pseudomonadati</taxon>
        <taxon>Bacteroidota</taxon>
        <taxon>Cytophagia</taxon>
        <taxon>Cytophagales</taxon>
        <taxon>Cytophagaceae</taxon>
        <taxon>Spirosoma</taxon>
    </lineage>
</organism>
<keyword evidence="11" id="KW-1185">Reference proteome</keyword>
<dbReference type="EMBL" id="VFIA01000039">
    <property type="protein sequence ID" value="MBC3794168.1"/>
    <property type="molecule type" value="Genomic_DNA"/>
</dbReference>
<dbReference type="Proteomes" id="UP000700732">
    <property type="component" value="Unassembled WGS sequence"/>
</dbReference>
<dbReference type="Pfam" id="PF13653">
    <property type="entry name" value="GDPD_2"/>
    <property type="match status" value="1"/>
</dbReference>
<evidence type="ECO:0000256" key="8">
    <source>
        <dbReference type="ARBA" id="ARBA00022842"/>
    </source>
</evidence>
<dbReference type="InterPro" id="IPR039559">
    <property type="entry name" value="AIM6_PI-PLC-like_dom"/>
</dbReference>
<evidence type="ECO:0000313" key="10">
    <source>
        <dbReference type="EMBL" id="MBC3794168.1"/>
    </source>
</evidence>